<dbReference type="GO" id="GO:0005524">
    <property type="term" value="F:ATP binding"/>
    <property type="evidence" value="ECO:0007669"/>
    <property type="project" value="UniProtKB-KW"/>
</dbReference>
<name>A0A2Z6QYG3_9GLOM</name>
<dbReference type="PANTHER" id="PTHR43146">
    <property type="entry name" value="CANCER-RELATED NUCLEOSIDE-TRIPHOSPHATASE"/>
    <property type="match status" value="1"/>
</dbReference>
<keyword evidence="1" id="KW-0547">Nucleotide-binding</keyword>
<dbReference type="AlphaFoldDB" id="A0A2Z6QYG3"/>
<organism evidence="4 5">
    <name type="scientific">Rhizophagus clarus</name>
    <dbReference type="NCBI Taxonomy" id="94130"/>
    <lineage>
        <taxon>Eukaryota</taxon>
        <taxon>Fungi</taxon>
        <taxon>Fungi incertae sedis</taxon>
        <taxon>Mucoromycota</taxon>
        <taxon>Glomeromycotina</taxon>
        <taxon>Glomeromycetes</taxon>
        <taxon>Glomerales</taxon>
        <taxon>Glomeraceae</taxon>
        <taxon>Rhizophagus</taxon>
    </lineage>
</organism>
<dbReference type="STRING" id="94130.A0A2Z6QYG3"/>
<dbReference type="InterPro" id="IPR027417">
    <property type="entry name" value="P-loop_NTPase"/>
</dbReference>
<dbReference type="Pfam" id="PF03266">
    <property type="entry name" value="NTPase_1"/>
    <property type="match status" value="1"/>
</dbReference>
<keyword evidence="2" id="KW-0378">Hydrolase</keyword>
<sequence>MPSLFLTGKPRIGKSTIIRKLVKYLQATYPETISTHGFYTSEVSDGPNKFRIGFDIITIDGQKGVLSRKKDYWTGSPFDNNAPRVGGYIVNLKEFERLAIPSITVHHNNEEEKFEKKKLDVIIIDEVGKMECFSNEFNEIVRNLVLKNNNVNNKSNDDIYVIGTVAMKHDGLAEEIRNKAGFGKISKGIKEDNKNLVILEVTYENRDYMVDNIVFELEKILDKGNF</sequence>
<evidence type="ECO:0000256" key="3">
    <source>
        <dbReference type="ARBA" id="ARBA00022840"/>
    </source>
</evidence>
<protein>
    <recommendedName>
        <fullName evidence="6">AAA+ ATPase domain-containing protein</fullName>
    </recommendedName>
</protein>
<dbReference type="EMBL" id="BEXD01001668">
    <property type="protein sequence ID" value="GBB95233.1"/>
    <property type="molecule type" value="Genomic_DNA"/>
</dbReference>
<evidence type="ECO:0000313" key="4">
    <source>
        <dbReference type="EMBL" id="GBB95233.1"/>
    </source>
</evidence>
<evidence type="ECO:0000256" key="2">
    <source>
        <dbReference type="ARBA" id="ARBA00022801"/>
    </source>
</evidence>
<dbReference type="PANTHER" id="PTHR43146:SF1">
    <property type="entry name" value="CANCER-RELATED NUCLEOSIDE-TRIPHOSPHATASE"/>
    <property type="match status" value="1"/>
</dbReference>
<evidence type="ECO:0000313" key="5">
    <source>
        <dbReference type="Proteomes" id="UP000247702"/>
    </source>
</evidence>
<keyword evidence="5" id="KW-1185">Reference proteome</keyword>
<dbReference type="InterPro" id="IPR004948">
    <property type="entry name" value="Nuc-triphosphatase_THEP1"/>
</dbReference>
<gene>
    <name evidence="4" type="ORF">RclHR1_00250031</name>
</gene>
<dbReference type="Gene3D" id="3.40.50.300">
    <property type="entry name" value="P-loop containing nucleotide triphosphate hydrolases"/>
    <property type="match status" value="1"/>
</dbReference>
<evidence type="ECO:0000256" key="1">
    <source>
        <dbReference type="ARBA" id="ARBA00022741"/>
    </source>
</evidence>
<evidence type="ECO:0008006" key="6">
    <source>
        <dbReference type="Google" id="ProtNLM"/>
    </source>
</evidence>
<dbReference type="GO" id="GO:0017111">
    <property type="term" value="F:ribonucleoside triphosphate phosphatase activity"/>
    <property type="evidence" value="ECO:0007669"/>
    <property type="project" value="InterPro"/>
</dbReference>
<keyword evidence="3" id="KW-0067">ATP-binding</keyword>
<dbReference type="SUPFAM" id="SSF52540">
    <property type="entry name" value="P-loop containing nucleoside triphosphate hydrolases"/>
    <property type="match status" value="1"/>
</dbReference>
<proteinExistence type="predicted"/>
<dbReference type="Proteomes" id="UP000247702">
    <property type="component" value="Unassembled WGS sequence"/>
</dbReference>
<reference evidence="4 5" key="1">
    <citation type="submission" date="2017-11" db="EMBL/GenBank/DDBJ databases">
        <title>The genome of Rhizophagus clarus HR1 reveals common genetic basis of auxotrophy among arbuscular mycorrhizal fungi.</title>
        <authorList>
            <person name="Kobayashi Y."/>
        </authorList>
    </citation>
    <scope>NUCLEOTIDE SEQUENCE [LARGE SCALE GENOMIC DNA]</scope>
    <source>
        <strain evidence="4 5">HR1</strain>
    </source>
</reference>
<comment type="caution">
    <text evidence="4">The sequence shown here is derived from an EMBL/GenBank/DDBJ whole genome shotgun (WGS) entry which is preliminary data.</text>
</comment>
<accession>A0A2Z6QYG3</accession>